<evidence type="ECO:0000313" key="1">
    <source>
        <dbReference type="EMBL" id="CAG8846747.1"/>
    </source>
</evidence>
<accession>A0ACA9STE4</accession>
<dbReference type="Proteomes" id="UP000789920">
    <property type="component" value="Unassembled WGS sequence"/>
</dbReference>
<dbReference type="EMBL" id="CAJVQC010152696">
    <property type="protein sequence ID" value="CAG8846747.1"/>
    <property type="molecule type" value="Genomic_DNA"/>
</dbReference>
<keyword evidence="2" id="KW-1185">Reference proteome</keyword>
<sequence length="49" mass="5414">ARTIALIIASSENKSPDEMKEYFDSLSTKNVVNSSIGDSPNRFLRVPKS</sequence>
<evidence type="ECO:0000313" key="2">
    <source>
        <dbReference type="Proteomes" id="UP000789920"/>
    </source>
</evidence>
<feature type="non-terminal residue" evidence="1">
    <location>
        <position position="1"/>
    </location>
</feature>
<reference evidence="1" key="1">
    <citation type="submission" date="2021-06" db="EMBL/GenBank/DDBJ databases">
        <authorList>
            <person name="Kallberg Y."/>
            <person name="Tangrot J."/>
            <person name="Rosling A."/>
        </authorList>
    </citation>
    <scope>NUCLEOTIDE SEQUENCE</scope>
    <source>
        <strain evidence="1">MA461A</strain>
    </source>
</reference>
<comment type="caution">
    <text evidence="1">The sequence shown here is derived from an EMBL/GenBank/DDBJ whole genome shotgun (WGS) entry which is preliminary data.</text>
</comment>
<protein>
    <submittedName>
        <fullName evidence="1">18379_t:CDS:1</fullName>
    </submittedName>
</protein>
<proteinExistence type="predicted"/>
<name>A0ACA9STE4_9GLOM</name>
<organism evidence="1 2">
    <name type="scientific">Racocetra persica</name>
    <dbReference type="NCBI Taxonomy" id="160502"/>
    <lineage>
        <taxon>Eukaryota</taxon>
        <taxon>Fungi</taxon>
        <taxon>Fungi incertae sedis</taxon>
        <taxon>Mucoromycota</taxon>
        <taxon>Glomeromycotina</taxon>
        <taxon>Glomeromycetes</taxon>
        <taxon>Diversisporales</taxon>
        <taxon>Gigasporaceae</taxon>
        <taxon>Racocetra</taxon>
    </lineage>
</organism>
<gene>
    <name evidence="1" type="ORF">RPERSI_LOCUS34301</name>
</gene>